<dbReference type="OrthoDB" id="10514241at2759"/>
<dbReference type="KEGG" id="tva:4756845"/>
<dbReference type="RefSeq" id="XP_001311970.1">
    <property type="nucleotide sequence ID" value="XM_001311969.1"/>
</dbReference>
<name>A2F7R3_TRIV3</name>
<protein>
    <submittedName>
        <fullName evidence="1">Uncharacterized protein</fullName>
    </submittedName>
</protein>
<dbReference type="VEuPathDB" id="TrichDB:TVAGG3_0248250"/>
<dbReference type="Proteomes" id="UP000001542">
    <property type="component" value="Unassembled WGS sequence"/>
</dbReference>
<accession>A2F7R3</accession>
<sequence length="373" mass="42848">MESDIKPVLSLNATVLKRMEPIISKLPSDPFEIAAVAQSNGENVQRLSCCIKLIRMYYNAIPQLVISGKTSKYIDKFNHKFEEELTISKRIDPKSITALFTCCMISVGTGAIKKYLQAPSSPNPFAQCMRIICRITWFLRSRYRLLDDLHSQNKIGILNNSLRIANFRDLCASGQRAAIFAATSIPSNVDLRLFAYHVPRRYITDSVKSLYEEFKKMLSDERRNELEDLEVQVDLLLKAKLSPTFFSAKSNVDDTILALFPFEDIYDDVFENMLSGYLHEIAPDHEFDIFKEDFEKAATKAASVRLGKVKRHFDLVHIVNHDVPPLGWEPPSNISEESRTKKTTKPGDFTMFDMFKTDQNFIENSRKLYQKKY</sequence>
<keyword evidence="2" id="KW-1185">Reference proteome</keyword>
<proteinExistence type="predicted"/>
<dbReference type="VEuPathDB" id="TrichDB:TVAG_433680"/>
<dbReference type="AlphaFoldDB" id="A2F7R3"/>
<dbReference type="EMBL" id="DS113652">
    <property type="protein sequence ID" value="EAX99040.1"/>
    <property type="molecule type" value="Genomic_DNA"/>
</dbReference>
<evidence type="ECO:0000313" key="2">
    <source>
        <dbReference type="Proteomes" id="UP000001542"/>
    </source>
</evidence>
<gene>
    <name evidence="1" type="ORF">TVAG_433680</name>
</gene>
<dbReference type="InParanoid" id="A2F7R3"/>
<reference evidence="1" key="1">
    <citation type="submission" date="2006-10" db="EMBL/GenBank/DDBJ databases">
        <authorList>
            <person name="Amadeo P."/>
            <person name="Zhao Q."/>
            <person name="Wortman J."/>
            <person name="Fraser-Liggett C."/>
            <person name="Carlton J."/>
        </authorList>
    </citation>
    <scope>NUCLEOTIDE SEQUENCE</scope>
    <source>
        <strain evidence="1">G3</strain>
    </source>
</reference>
<reference evidence="1" key="2">
    <citation type="journal article" date="2007" name="Science">
        <title>Draft genome sequence of the sexually transmitted pathogen Trichomonas vaginalis.</title>
        <authorList>
            <person name="Carlton J.M."/>
            <person name="Hirt R.P."/>
            <person name="Silva J.C."/>
            <person name="Delcher A.L."/>
            <person name="Schatz M."/>
            <person name="Zhao Q."/>
            <person name="Wortman J.R."/>
            <person name="Bidwell S.L."/>
            <person name="Alsmark U.C.M."/>
            <person name="Besteiro S."/>
            <person name="Sicheritz-Ponten T."/>
            <person name="Noel C.J."/>
            <person name="Dacks J.B."/>
            <person name="Foster P.G."/>
            <person name="Simillion C."/>
            <person name="Van de Peer Y."/>
            <person name="Miranda-Saavedra D."/>
            <person name="Barton G.J."/>
            <person name="Westrop G.D."/>
            <person name="Mueller S."/>
            <person name="Dessi D."/>
            <person name="Fiori P.L."/>
            <person name="Ren Q."/>
            <person name="Paulsen I."/>
            <person name="Zhang H."/>
            <person name="Bastida-Corcuera F.D."/>
            <person name="Simoes-Barbosa A."/>
            <person name="Brown M.T."/>
            <person name="Hayes R.D."/>
            <person name="Mukherjee M."/>
            <person name="Okumura C.Y."/>
            <person name="Schneider R."/>
            <person name="Smith A.J."/>
            <person name="Vanacova S."/>
            <person name="Villalvazo M."/>
            <person name="Haas B.J."/>
            <person name="Pertea M."/>
            <person name="Feldblyum T.V."/>
            <person name="Utterback T.R."/>
            <person name="Shu C.L."/>
            <person name="Osoegawa K."/>
            <person name="de Jong P.J."/>
            <person name="Hrdy I."/>
            <person name="Horvathova L."/>
            <person name="Zubacova Z."/>
            <person name="Dolezal P."/>
            <person name="Malik S.B."/>
            <person name="Logsdon J.M. Jr."/>
            <person name="Henze K."/>
            <person name="Gupta A."/>
            <person name="Wang C.C."/>
            <person name="Dunne R.L."/>
            <person name="Upcroft J.A."/>
            <person name="Upcroft P."/>
            <person name="White O."/>
            <person name="Salzberg S.L."/>
            <person name="Tang P."/>
            <person name="Chiu C.-H."/>
            <person name="Lee Y.-S."/>
            <person name="Embley T.M."/>
            <person name="Coombs G.H."/>
            <person name="Mottram J.C."/>
            <person name="Tachezy J."/>
            <person name="Fraser-Liggett C.M."/>
            <person name="Johnson P.J."/>
        </authorList>
    </citation>
    <scope>NUCLEOTIDE SEQUENCE [LARGE SCALE GENOMIC DNA]</scope>
    <source>
        <strain evidence="1">G3</strain>
    </source>
</reference>
<organism evidence="1 2">
    <name type="scientific">Trichomonas vaginalis (strain ATCC PRA-98 / G3)</name>
    <dbReference type="NCBI Taxonomy" id="412133"/>
    <lineage>
        <taxon>Eukaryota</taxon>
        <taxon>Metamonada</taxon>
        <taxon>Parabasalia</taxon>
        <taxon>Trichomonadida</taxon>
        <taxon>Trichomonadidae</taxon>
        <taxon>Trichomonas</taxon>
    </lineage>
</organism>
<evidence type="ECO:0000313" key="1">
    <source>
        <dbReference type="EMBL" id="EAX99040.1"/>
    </source>
</evidence>